<dbReference type="InterPro" id="IPR006150">
    <property type="entry name" value="Cys_repeat_1"/>
</dbReference>
<dbReference type="PANTHER" id="PTHR34150">
    <property type="entry name" value="PROTEIN CBG08832-RELATED"/>
    <property type="match status" value="1"/>
</dbReference>
<evidence type="ECO:0000256" key="1">
    <source>
        <dbReference type="SAM" id="MobiDB-lite"/>
    </source>
</evidence>
<dbReference type="Proteomes" id="UP001175271">
    <property type="component" value="Unassembled WGS sequence"/>
</dbReference>
<proteinExistence type="predicted"/>
<dbReference type="PANTHER" id="PTHR34150:SF7">
    <property type="entry name" value="PROTEIN CBG10108"/>
    <property type="match status" value="1"/>
</dbReference>
<dbReference type="PROSITE" id="PS51257">
    <property type="entry name" value="PROKAR_LIPOPROTEIN"/>
    <property type="match status" value="1"/>
</dbReference>
<evidence type="ECO:0000313" key="3">
    <source>
        <dbReference type="EMBL" id="KAK0416795.1"/>
    </source>
</evidence>
<name>A0AA39M165_9BILA</name>
<feature type="region of interest" description="Disordered" evidence="1">
    <location>
        <begin position="1865"/>
        <end position="1884"/>
    </location>
</feature>
<sequence>MRQAKFVLVALLLLCAHGLAQSTPVIGGACKLGSADVQIGGKQTQFFLKCEAQPDSEEGSGVWTVKSRAAAPEALQAAQHHPKNVAPKQLHSAANICEQDVSARESAVCAVSETCLQQNPADASSYLQCEQTTKVWLKKACQDGAGFSFETQQCSGQAKRTHQCSACPVGTGCLSRSHLCIPLPESHLCSDRSAPQGVCPCAAGYVCTAQNLCCRRTNAFCPPHERCERVCPPNRFCSPLTRCCRPLRRPGDASRGTKTSRGSRPFLGTDYGSFDEEHLEKIASKIFKKIVSPVRTSTWLTPTTTTMATTTVLTRVFKECNRNLQRCLAETGICPRNHHCIQGCCELQRCPATGVLARKLPACASVYQCPKNSECLSGRCCLTTISSTTALVSMTPTTTSLILADSHDAYETLLLGTTSSVDEFLKATPCRLDLLALSTTCSLSEPCPEDSECLDGKCCLLPDTPKCINGLFALHLPESCTHNDDCPLGSLCEKRRCCPLEEDAPRTTVPPTTSPLVPSQTTVTPAATTTAENATKSVYESRLCPNGAESLSTPAHCQKCEDCPEGYDCRRGLCCTLDVLDYGSQGEPHTVININYESQLEEKRTTVGPTTTALSTTALDYEEVVLGSSNDTLSEVIDLKPPSELPITVLATVTPIARAATFPLIRIKKLRVGAVPSQTLDEKENCLGELCRMKITEGNKACPGGKCRIPAPIVRSEPEDCSEEYCRRCGALCARKICCFRALALFDEPTLHADTDQEECLAESVASCAGGLPCPVGFTCAQDGRQCCRVSERCPDGKVPDRLCSAEGLCPSSEELCVVLGQRAACCQRDYCIPQSICASDLLCPPTFSCQFARRLCCRRYPVGGGLVCTFSSCSASNPCQQGNCNNGYCCHSGSVAPVPIVESANTMQNPKGREAKALEPTADWPVGPPGLGFPVELTTLDQVLVRASGDGISCAAGFQSPLRCSALGACPPGLFCDAAVQRCCPLLLPLTDSSNPRPPTAPSVKRQQQRFSTSVCHPNPSPVQLYRRSPNTPSANFVQASAGLAPQIVTIPSYQPQGCAVGCPRGFSGCCGTQQASCCQRQMCPGGVAPTGRSCYTSCPSGQLCVAGVCCPQANTGVQLTCPGGSQPYGMCQNGYCAQGYQCVQSTGMCCAVVQQSYSCPGGSLSVGQCINGQCGNGYSCNSQSNLCCQASTRNPFVCPDGTQAAGACVNGQCGGNFKCSNGLCCAHTATTPRCLDGTEAVGACMNGRCGDGYACTVGNICCIANLVEACPAGHEALGPCVGGLCPAVSQCVGGQCCAATGGIPGAFMCVDPTDAIAPCDDDAGCPAGYKCDTSEGGPGSCCPNPVQDPTPDNELLECQAGQMENECPDNYACVGGQNGKCRLVNPCVVDSVGPCIGAAGCPQGNTCNNGFCCPAARVHRAPVLPPAFRVYRPSIGSCPGGAAAVGGCFNGACGSGFSCLSGVCCPSSALQYSPGRACPNGMPAVGGCFDGAVCGVGYVCDVISNMCCSVAAAQTNNYNRCADGSAPLGSCPTGMDTCPRGYRCRGTICCRASLLSSEVFVGGRCQRDQECAGSAARLTLCVAGICRCEPLGFSTAPFPCVRRSYHFRLNDSPIPEDSNATVSSATTAAPEASTATKSSFTTSFVNQKVRQQEIGHLIPGALQVLVDTMTWPGPGFHTWTRAETAVFLVWVTVSLAHMLLRRAFVNVGLRTLFRMSPLARDSRRISAQQQLEWTLNELLLETDSAREPNADSGVLPLATWPQMMSPLLQIVIPPRVGVVAFLSPLGAPPTGPGAFRDIRHDPVMASRKTFPSALLVSIIVVFALQPVVEALTVADLCRQGAADSAALCRLRALQRASQTPSDSIAYDGRLRPQRSGGGAPRDVEEVVKPVTRALWPFPCADALFRRQNSYGPSMHLFLPSYEAPAPSCPRAPGIQRRPSTHRKFIEFRLAVICEDAESWAPLRLAFWRFTRLHPREDRSSASVAAATSFSKNGGKRGYDFIRFGRSANGGAPLASYDFIRLGRK</sequence>
<dbReference type="SMART" id="SM00289">
    <property type="entry name" value="WR1"/>
    <property type="match status" value="21"/>
</dbReference>
<evidence type="ECO:0000313" key="4">
    <source>
        <dbReference type="Proteomes" id="UP001175271"/>
    </source>
</evidence>
<feature type="chain" id="PRO_5041280545" evidence="2">
    <location>
        <begin position="23"/>
        <end position="2026"/>
    </location>
</feature>
<keyword evidence="4" id="KW-1185">Reference proteome</keyword>
<gene>
    <name evidence="3" type="ORF">QR680_012690</name>
</gene>
<accession>A0AA39M165</accession>
<feature type="signal peptide" evidence="2">
    <location>
        <begin position="1"/>
        <end position="22"/>
    </location>
</feature>
<keyword evidence="2" id="KW-0732">Signal</keyword>
<comment type="caution">
    <text evidence="3">The sequence shown here is derived from an EMBL/GenBank/DDBJ whole genome shotgun (WGS) entry which is preliminary data.</text>
</comment>
<organism evidence="3 4">
    <name type="scientific">Steinernema hermaphroditum</name>
    <dbReference type="NCBI Taxonomy" id="289476"/>
    <lineage>
        <taxon>Eukaryota</taxon>
        <taxon>Metazoa</taxon>
        <taxon>Ecdysozoa</taxon>
        <taxon>Nematoda</taxon>
        <taxon>Chromadorea</taxon>
        <taxon>Rhabditida</taxon>
        <taxon>Tylenchina</taxon>
        <taxon>Panagrolaimomorpha</taxon>
        <taxon>Strongyloidoidea</taxon>
        <taxon>Steinernematidae</taxon>
        <taxon>Steinernema</taxon>
    </lineage>
</organism>
<dbReference type="EMBL" id="JAUCMV010000002">
    <property type="protein sequence ID" value="KAK0416795.1"/>
    <property type="molecule type" value="Genomic_DNA"/>
</dbReference>
<reference evidence="3" key="1">
    <citation type="submission" date="2023-06" db="EMBL/GenBank/DDBJ databases">
        <title>Genomic analysis of the entomopathogenic nematode Steinernema hermaphroditum.</title>
        <authorList>
            <person name="Schwarz E.M."/>
            <person name="Heppert J.K."/>
            <person name="Baniya A."/>
            <person name="Schwartz H.T."/>
            <person name="Tan C.-H."/>
            <person name="Antoshechkin I."/>
            <person name="Sternberg P.W."/>
            <person name="Goodrich-Blair H."/>
            <person name="Dillman A.R."/>
        </authorList>
    </citation>
    <scope>NUCLEOTIDE SEQUENCE</scope>
    <source>
        <strain evidence="3">PS9179</strain>
        <tissue evidence="3">Whole animal</tissue>
    </source>
</reference>
<protein>
    <submittedName>
        <fullName evidence="3">Uncharacterized protein</fullName>
    </submittedName>
</protein>
<evidence type="ECO:0000256" key="2">
    <source>
        <dbReference type="SAM" id="SignalP"/>
    </source>
</evidence>